<dbReference type="InterPro" id="IPR001279">
    <property type="entry name" value="Metallo-B-lactamas"/>
</dbReference>
<dbReference type="PANTHER" id="PTHR13754:SF13">
    <property type="entry name" value="METALLO-BETA-LACTAMASE SUPERFAMILY PROTEIN (AFU_ORTHOLOGUE AFUA_3G07630)"/>
    <property type="match status" value="1"/>
</dbReference>
<keyword evidence="2" id="KW-0808">Transferase</keyword>
<dbReference type="Gene3D" id="3.60.15.10">
    <property type="entry name" value="Ribonuclease Z/Hydroxyacylglutathione hydrolase-like"/>
    <property type="match status" value="1"/>
</dbReference>
<evidence type="ECO:0000259" key="1">
    <source>
        <dbReference type="SMART" id="SM00849"/>
    </source>
</evidence>
<dbReference type="PANTHER" id="PTHR13754">
    <property type="entry name" value="METALLO-BETA-LACTAMASE SUPERFAMILY PROTEIN"/>
    <property type="match status" value="1"/>
</dbReference>
<dbReference type="Pfam" id="PF00753">
    <property type="entry name" value="Lactamase_B"/>
    <property type="match status" value="1"/>
</dbReference>
<comment type="caution">
    <text evidence="2">The sequence shown here is derived from an EMBL/GenBank/DDBJ whole genome shotgun (WGS) entry which is preliminary data.</text>
</comment>
<evidence type="ECO:0000313" key="3">
    <source>
        <dbReference type="Proteomes" id="UP000555828"/>
    </source>
</evidence>
<dbReference type="Proteomes" id="UP000555828">
    <property type="component" value="Unassembled WGS sequence"/>
</dbReference>
<dbReference type="EC" id="2.5.1.105" evidence="2"/>
<dbReference type="InterPro" id="IPR036866">
    <property type="entry name" value="RibonucZ/Hydroxyglut_hydro"/>
</dbReference>
<name>A0A841GIZ2_9BACT</name>
<dbReference type="SMART" id="SM00849">
    <property type="entry name" value="Lactamase_B"/>
    <property type="match status" value="1"/>
</dbReference>
<reference evidence="2 3" key="1">
    <citation type="submission" date="2020-08" db="EMBL/GenBank/DDBJ databases">
        <title>Genomic Encyclopedia of Type Strains, Phase IV (KMG-IV): sequencing the most valuable type-strain genomes for metagenomic binning, comparative biology and taxonomic classification.</title>
        <authorList>
            <person name="Goeker M."/>
        </authorList>
    </citation>
    <scope>NUCLEOTIDE SEQUENCE [LARGE SCALE GENOMIC DNA]</scope>
    <source>
        <strain evidence="2 3">DSM 13481</strain>
    </source>
</reference>
<dbReference type="RefSeq" id="WP_246348156.1">
    <property type="nucleotide sequence ID" value="NZ_JACHEX010000001.1"/>
</dbReference>
<feature type="domain" description="Metallo-beta-lactamase" evidence="1">
    <location>
        <begin position="14"/>
        <end position="213"/>
    </location>
</feature>
<dbReference type="AlphaFoldDB" id="A0A841GIZ2"/>
<dbReference type="CDD" id="cd07713">
    <property type="entry name" value="DHPS-like_MBL-fold"/>
    <property type="match status" value="1"/>
</dbReference>
<accession>A0A841GIZ2</accession>
<keyword evidence="3" id="KW-1185">Reference proteome</keyword>
<dbReference type="SUPFAM" id="SSF56281">
    <property type="entry name" value="Metallo-hydrolase/oxidoreductase"/>
    <property type="match status" value="1"/>
</dbReference>
<evidence type="ECO:0000313" key="2">
    <source>
        <dbReference type="EMBL" id="MBB6061975.1"/>
    </source>
</evidence>
<dbReference type="InterPro" id="IPR041712">
    <property type="entry name" value="DHPS-like_MBL-fold"/>
</dbReference>
<dbReference type="EMBL" id="JACHEX010000001">
    <property type="protein sequence ID" value="MBB6061975.1"/>
    <property type="molecule type" value="Genomic_DNA"/>
</dbReference>
<proteinExistence type="predicted"/>
<gene>
    <name evidence="2" type="ORF">HNP65_000397</name>
</gene>
<sequence length="242" mass="28009">MCNDTSRDGFFKEHGLSILINDRILFDTGQTDVFIKNGEKLGINFSKIEKVIISHGHYDHIGGLIFLQNVANPEVFIHKKALVERYSDSKIAGVSYDWNKIELKVNFVDSDISTDEVRIITNIKMREDIIDEKFRLSDGRKDFFEDEINIVIENFLFTGCAHRGIENIVEQVIKRYNIEYVVGGFHLVNASSERVRKITELFEKYDLKVIPLHCTGENAIKFMKDSLKDKCIILNSGDEWRR</sequence>
<protein>
    <submittedName>
        <fullName evidence="2">7, 8-dihydropterin-6-yl-methyl-4-(Beta-D-ribofuranosyl)aminobenzene 5'-phosphate synthase</fullName>
        <ecNumber evidence="2">2.5.1.105</ecNumber>
    </submittedName>
</protein>
<dbReference type="GO" id="GO:0102041">
    <property type="term" value="F:7,8-dihydropterin-6-yl-methyl-4-(beta-D-ribofuranosyl)aminobenzene 5'-phosphate synthase"/>
    <property type="evidence" value="ECO:0007669"/>
    <property type="project" value="UniProtKB-EC"/>
</dbReference>
<organism evidence="2 3">
    <name type="scientific">Thermosipho japonicus</name>
    <dbReference type="NCBI Taxonomy" id="90323"/>
    <lineage>
        <taxon>Bacteria</taxon>
        <taxon>Thermotogati</taxon>
        <taxon>Thermotogota</taxon>
        <taxon>Thermotogae</taxon>
        <taxon>Thermotogales</taxon>
        <taxon>Fervidobacteriaceae</taxon>
        <taxon>Thermosipho</taxon>
    </lineage>
</organism>
<dbReference type="InterPro" id="IPR052926">
    <property type="entry name" value="Metallo-beta-lactamase_dom"/>
</dbReference>